<gene>
    <name evidence="12" type="ORF">EIP91_004149</name>
</gene>
<dbReference type="STRING" id="92696.A0A4R0RZZ8"/>
<accession>A0A4R0RZZ8</accession>
<reference evidence="12 13" key="1">
    <citation type="submission" date="2018-11" db="EMBL/GenBank/DDBJ databases">
        <title>Genome assembly of Steccherinum ochraceum LE-BIN_3174, the white-rot fungus of the Steccherinaceae family (The Residual Polyporoid clade, Polyporales, Basidiomycota).</title>
        <authorList>
            <person name="Fedorova T.V."/>
            <person name="Glazunova O.A."/>
            <person name="Landesman E.O."/>
            <person name="Moiseenko K.V."/>
            <person name="Psurtseva N.V."/>
            <person name="Savinova O.S."/>
            <person name="Shakhova N.V."/>
            <person name="Tyazhelova T.V."/>
            <person name="Vasina D.V."/>
        </authorList>
    </citation>
    <scope>NUCLEOTIDE SEQUENCE [LARGE SCALE GENOMIC DNA]</scope>
    <source>
        <strain evidence="12 13">LE-BIN_3174</strain>
    </source>
</reference>
<evidence type="ECO:0000256" key="7">
    <source>
        <dbReference type="ARBA" id="ARBA00023136"/>
    </source>
</evidence>
<evidence type="ECO:0000256" key="3">
    <source>
        <dbReference type="ARBA" id="ARBA00022692"/>
    </source>
</evidence>
<keyword evidence="3 8" id="KW-0812">Transmembrane</keyword>
<keyword evidence="2 9" id="KW-0813">Transport</keyword>
<comment type="similarity">
    <text evidence="9">Belongs to the mitochondrial carrier (TC 2.A.29) family.</text>
</comment>
<evidence type="ECO:0000256" key="8">
    <source>
        <dbReference type="PROSITE-ProRule" id="PRU00282"/>
    </source>
</evidence>
<proteinExistence type="inferred from homology"/>
<dbReference type="GO" id="GO:0031966">
    <property type="term" value="C:mitochondrial membrane"/>
    <property type="evidence" value="ECO:0007669"/>
    <property type="project" value="UniProtKB-SubCell"/>
</dbReference>
<evidence type="ECO:0000313" key="12">
    <source>
        <dbReference type="EMBL" id="TCD70248.1"/>
    </source>
</evidence>
<organism evidence="12 13">
    <name type="scientific">Steccherinum ochraceum</name>
    <dbReference type="NCBI Taxonomy" id="92696"/>
    <lineage>
        <taxon>Eukaryota</taxon>
        <taxon>Fungi</taxon>
        <taxon>Dikarya</taxon>
        <taxon>Basidiomycota</taxon>
        <taxon>Agaricomycotina</taxon>
        <taxon>Agaricomycetes</taxon>
        <taxon>Polyporales</taxon>
        <taxon>Steccherinaceae</taxon>
        <taxon>Steccherinum</taxon>
    </lineage>
</organism>
<dbReference type="InterPro" id="IPR023395">
    <property type="entry name" value="MCP_dom_sf"/>
</dbReference>
<evidence type="ECO:0000256" key="2">
    <source>
        <dbReference type="ARBA" id="ARBA00022448"/>
    </source>
</evidence>
<evidence type="ECO:0000256" key="10">
    <source>
        <dbReference type="SAM" id="MobiDB-lite"/>
    </source>
</evidence>
<dbReference type="SUPFAM" id="SSF103506">
    <property type="entry name" value="Mitochondrial carrier"/>
    <property type="match status" value="1"/>
</dbReference>
<evidence type="ECO:0000256" key="11">
    <source>
        <dbReference type="SAM" id="Phobius"/>
    </source>
</evidence>
<dbReference type="InterPro" id="IPR018108">
    <property type="entry name" value="MCP_transmembrane"/>
</dbReference>
<evidence type="ECO:0000256" key="4">
    <source>
        <dbReference type="ARBA" id="ARBA00022737"/>
    </source>
</evidence>
<evidence type="ECO:0000313" key="13">
    <source>
        <dbReference type="Proteomes" id="UP000292702"/>
    </source>
</evidence>
<keyword evidence="7 8" id="KW-0472">Membrane</keyword>
<feature type="region of interest" description="Disordered" evidence="10">
    <location>
        <begin position="175"/>
        <end position="194"/>
    </location>
</feature>
<dbReference type="InterPro" id="IPR002067">
    <property type="entry name" value="MCP"/>
</dbReference>
<comment type="subcellular location">
    <subcellularLocation>
        <location evidence="1">Mitochondrion membrane</location>
        <topology evidence="1">Multi-pass membrane protein</topology>
    </subcellularLocation>
</comment>
<name>A0A4R0RZZ8_9APHY</name>
<protein>
    <recommendedName>
        <fullName evidence="14">Mitochondrial carrier</fullName>
    </recommendedName>
</protein>
<dbReference type="PRINTS" id="PR00926">
    <property type="entry name" value="MITOCARRIER"/>
</dbReference>
<feature type="repeat" description="Solcar" evidence="8">
    <location>
        <begin position="116"/>
        <end position="247"/>
    </location>
</feature>
<keyword evidence="6" id="KW-0496">Mitochondrion</keyword>
<feature type="transmembrane region" description="Helical" evidence="11">
    <location>
        <begin position="223"/>
        <end position="244"/>
    </location>
</feature>
<sequence length="358" mass="39372">MSSNGRARPKQDKQSLHYIARSGFAGGVAGCVAKTVVAPLDRVKILFQASNPDYTKYAGSWRGAFEAGAKIYRETGALGLLQGHSATLLRIFPYAAIKFMAYDQIEHILMPTREQQTNVRRFTAGALAGMTSVFFTYPLDVIRVRMAYNTNTNQRPTFFYAISKIYREAAGVPPTSSSASSNPASASTSTLSSSSTTAAPVTTRAMASTLFTRFPILKFYRGFSVTITGMIPYAGTSFLCWGFLRSRFLESPPALSTSSSPQPKPKLHPIANLSIGALSGAISQTASYPFEVVRRRMQVGGLTHPDRWLGWQETVQTIWRTKGWRGFYVGLGVGYLKIVPMTAVSYTMWQWMKVALDV</sequence>
<evidence type="ECO:0000256" key="6">
    <source>
        <dbReference type="ARBA" id="ARBA00023128"/>
    </source>
</evidence>
<feature type="repeat" description="Solcar" evidence="8">
    <location>
        <begin position="267"/>
        <end position="355"/>
    </location>
</feature>
<dbReference type="Gene3D" id="1.50.40.10">
    <property type="entry name" value="Mitochondrial carrier domain"/>
    <property type="match status" value="1"/>
</dbReference>
<dbReference type="AlphaFoldDB" id="A0A4R0RZZ8"/>
<keyword evidence="4" id="KW-0677">Repeat</keyword>
<dbReference type="Pfam" id="PF00153">
    <property type="entry name" value="Mito_carr"/>
    <property type="match status" value="3"/>
</dbReference>
<keyword evidence="5 11" id="KW-1133">Transmembrane helix</keyword>
<evidence type="ECO:0000256" key="9">
    <source>
        <dbReference type="RuleBase" id="RU000488"/>
    </source>
</evidence>
<dbReference type="OrthoDB" id="270584at2759"/>
<dbReference type="GO" id="GO:0055085">
    <property type="term" value="P:transmembrane transport"/>
    <property type="evidence" value="ECO:0007669"/>
    <property type="project" value="InterPro"/>
</dbReference>
<evidence type="ECO:0000256" key="1">
    <source>
        <dbReference type="ARBA" id="ARBA00004225"/>
    </source>
</evidence>
<keyword evidence="13" id="KW-1185">Reference proteome</keyword>
<dbReference type="EMBL" id="RWJN01000024">
    <property type="protein sequence ID" value="TCD70248.1"/>
    <property type="molecule type" value="Genomic_DNA"/>
</dbReference>
<dbReference type="PANTHER" id="PTHR24089">
    <property type="entry name" value="SOLUTE CARRIER FAMILY 25"/>
    <property type="match status" value="1"/>
</dbReference>
<feature type="repeat" description="Solcar" evidence="8">
    <location>
        <begin position="17"/>
        <end position="108"/>
    </location>
</feature>
<feature type="transmembrane region" description="Helical" evidence="11">
    <location>
        <begin position="327"/>
        <end position="349"/>
    </location>
</feature>
<dbReference type="Proteomes" id="UP000292702">
    <property type="component" value="Unassembled WGS sequence"/>
</dbReference>
<dbReference type="PROSITE" id="PS50920">
    <property type="entry name" value="SOLCAR"/>
    <property type="match status" value="3"/>
</dbReference>
<evidence type="ECO:0000256" key="5">
    <source>
        <dbReference type="ARBA" id="ARBA00022989"/>
    </source>
</evidence>
<comment type="caution">
    <text evidence="12">The sequence shown here is derived from an EMBL/GenBank/DDBJ whole genome shotgun (WGS) entry which is preliminary data.</text>
</comment>
<evidence type="ECO:0008006" key="14">
    <source>
        <dbReference type="Google" id="ProtNLM"/>
    </source>
</evidence>